<organism evidence="3 4">
    <name type="scientific">Fusarium gaditjirri</name>
    <dbReference type="NCBI Taxonomy" id="282569"/>
    <lineage>
        <taxon>Eukaryota</taxon>
        <taxon>Fungi</taxon>
        <taxon>Dikarya</taxon>
        <taxon>Ascomycota</taxon>
        <taxon>Pezizomycotina</taxon>
        <taxon>Sordariomycetes</taxon>
        <taxon>Hypocreomycetidae</taxon>
        <taxon>Hypocreales</taxon>
        <taxon>Nectriaceae</taxon>
        <taxon>Fusarium</taxon>
        <taxon>Fusarium nisikadoi species complex</taxon>
    </lineage>
</organism>
<dbReference type="AlphaFoldDB" id="A0A8H4X027"/>
<dbReference type="SMART" id="SM00028">
    <property type="entry name" value="TPR"/>
    <property type="match status" value="2"/>
</dbReference>
<feature type="domain" description="NB-ARC" evidence="1">
    <location>
        <begin position="376"/>
        <end position="542"/>
    </location>
</feature>
<dbReference type="PANTHER" id="PTHR46082:SF6">
    <property type="entry name" value="AAA+ ATPASE DOMAIN-CONTAINING PROTEIN-RELATED"/>
    <property type="match status" value="1"/>
</dbReference>
<dbReference type="InterPro" id="IPR011990">
    <property type="entry name" value="TPR-like_helical_dom_sf"/>
</dbReference>
<dbReference type="Gene3D" id="3.40.50.1580">
    <property type="entry name" value="Nucleoside phosphorylase domain"/>
    <property type="match status" value="1"/>
</dbReference>
<dbReference type="InterPro" id="IPR053137">
    <property type="entry name" value="NLR-like"/>
</dbReference>
<evidence type="ECO:0000313" key="4">
    <source>
        <dbReference type="Proteomes" id="UP000604273"/>
    </source>
</evidence>
<dbReference type="OrthoDB" id="1658288at2759"/>
<dbReference type="Proteomes" id="UP000604273">
    <property type="component" value="Unassembled WGS sequence"/>
</dbReference>
<protein>
    <recommendedName>
        <fullName evidence="5">Kinesin light chain</fullName>
    </recommendedName>
</protein>
<dbReference type="InterPro" id="IPR019734">
    <property type="entry name" value="TPR_rpt"/>
</dbReference>
<dbReference type="SUPFAM" id="SSF53167">
    <property type="entry name" value="Purine and uridine phosphorylases"/>
    <property type="match status" value="1"/>
</dbReference>
<dbReference type="Gene3D" id="1.25.40.10">
    <property type="entry name" value="Tetratricopeptide repeat domain"/>
    <property type="match status" value="1"/>
</dbReference>
<evidence type="ECO:0000313" key="3">
    <source>
        <dbReference type="EMBL" id="KAF4956867.1"/>
    </source>
</evidence>
<evidence type="ECO:0008006" key="5">
    <source>
        <dbReference type="Google" id="ProtNLM"/>
    </source>
</evidence>
<name>A0A8H4X027_9HYPO</name>
<dbReference type="GO" id="GO:0003824">
    <property type="term" value="F:catalytic activity"/>
    <property type="evidence" value="ECO:0007669"/>
    <property type="project" value="InterPro"/>
</dbReference>
<dbReference type="InterPro" id="IPR002182">
    <property type="entry name" value="NB-ARC"/>
</dbReference>
<evidence type="ECO:0000259" key="2">
    <source>
        <dbReference type="Pfam" id="PF01048"/>
    </source>
</evidence>
<dbReference type="InterPro" id="IPR000845">
    <property type="entry name" value="Nucleoside_phosphorylase_d"/>
</dbReference>
<proteinExistence type="predicted"/>
<dbReference type="Pfam" id="PF01048">
    <property type="entry name" value="PNP_UDP_1"/>
    <property type="match status" value="1"/>
</dbReference>
<gene>
    <name evidence="3" type="ORF">FGADI_3556</name>
</gene>
<reference evidence="3" key="2">
    <citation type="submission" date="2020-05" db="EMBL/GenBank/DDBJ databases">
        <authorList>
            <person name="Kim H.-S."/>
            <person name="Proctor R.H."/>
            <person name="Brown D.W."/>
        </authorList>
    </citation>
    <scope>NUCLEOTIDE SEQUENCE</scope>
    <source>
        <strain evidence="3">NRRL 45417</strain>
    </source>
</reference>
<dbReference type="InterPro" id="IPR027417">
    <property type="entry name" value="P-loop_NTPase"/>
</dbReference>
<keyword evidence="4" id="KW-1185">Reference proteome</keyword>
<feature type="non-terminal residue" evidence="3">
    <location>
        <position position="888"/>
    </location>
</feature>
<dbReference type="Pfam" id="PF00931">
    <property type="entry name" value="NB-ARC"/>
    <property type="match status" value="1"/>
</dbReference>
<dbReference type="Pfam" id="PF13374">
    <property type="entry name" value="TPR_10"/>
    <property type="match status" value="1"/>
</dbReference>
<dbReference type="EMBL" id="JABFAI010000078">
    <property type="protein sequence ID" value="KAF4956867.1"/>
    <property type="molecule type" value="Genomic_DNA"/>
</dbReference>
<reference evidence="3" key="1">
    <citation type="journal article" date="2020" name="BMC Genomics">
        <title>Correction to: Identification and distribution of gene clusters required for synthesis of sphingolipid metabolism inhibitors in diverse species of the filamentous fungus Fusarium.</title>
        <authorList>
            <person name="Kim H.S."/>
            <person name="Lohmar J.M."/>
            <person name="Busman M."/>
            <person name="Brown D.W."/>
            <person name="Naumann T.A."/>
            <person name="Divon H.H."/>
            <person name="Lysoe E."/>
            <person name="Uhlig S."/>
            <person name="Proctor R.H."/>
        </authorList>
    </citation>
    <scope>NUCLEOTIDE SEQUENCE</scope>
    <source>
        <strain evidence="3">NRRL 45417</strain>
    </source>
</reference>
<comment type="caution">
    <text evidence="3">The sequence shown here is derived from an EMBL/GenBank/DDBJ whole genome shotgun (WGS) entry which is preliminary data.</text>
</comment>
<dbReference type="GO" id="GO:0009116">
    <property type="term" value="P:nucleoside metabolic process"/>
    <property type="evidence" value="ECO:0007669"/>
    <property type="project" value="InterPro"/>
</dbReference>
<evidence type="ECO:0000259" key="1">
    <source>
        <dbReference type="Pfam" id="PF00931"/>
    </source>
</evidence>
<dbReference type="PANTHER" id="PTHR46082">
    <property type="entry name" value="ATP/GTP-BINDING PROTEIN-RELATED"/>
    <property type="match status" value="1"/>
</dbReference>
<dbReference type="InterPro" id="IPR035994">
    <property type="entry name" value="Nucleoside_phosphorylase_sf"/>
</dbReference>
<dbReference type="Gene3D" id="3.40.50.300">
    <property type="entry name" value="P-loop containing nucleotide triphosphate hydrolases"/>
    <property type="match status" value="1"/>
</dbReference>
<dbReference type="Pfam" id="PF13424">
    <property type="entry name" value="TPR_12"/>
    <property type="match status" value="1"/>
</dbReference>
<sequence length="888" mass="99147">MSTPAPRPPRPNDRRGFEIAIICPLPLEADAVEALFDHYWDDEDPPFDKASGDPNTYSTGVIGRHNVVLSYMPGIGIANAAAVASNCGKSFPGIKLALVVGVCGVVPFKPNKDEIVLGDVIISDGIVQCDFGRQLPGRFARKDTLLDSLGRPNQEIRGVLAKLQSRRNHRKLSAKLAEYLDSLHQEPEIGAGYPGVTKDRLFDAFYRHTIDQKSCDQLGCNGELVLRNRLETTGIHPAPAVHFGLMASGNSVMKSGEDRDRIAVQEGIIGFEMEGAGVWDSFPCVVIKGACDYADSHKDKGWQRYAAATAAACTKAFLDFWVPSPDQASNLQNGLPLQSRDFPSRNHSTRAVDEYQIQPVFRVPFPKNDLFVGRDDVLARLQGLLFQEGCRKVALVGLGGIGKTQIALQLAYWIKETKRDYSVFWVPALSRASFEQACIQIIDACGIPITDNSDAIETFRQHLSSKRAGKWLLMIDNADDTETVLGSAGAESGIYRSLPKSDEGRILFTTRYRKVAISVAGRNIVEVPAMSRDEARSYFQGAMIQEVSSSNEQVMNHLLTLLTHLPLAITQAAAYLNENEISLMEYLQLFENTDRDRIELLSAEFQDDTRYEQSQDPVATTWFISFNQIRRANELASRILMFLAYVEPKGVPQSMLPEDRRGSSEVFDMHSLVHLAIRSWVVENKLEGEQSQAAIARLKEIFPTDDWENRDLWRQYLPHAIKLLRCPRDGWNDELCELGYWVGRCLHVDGRVTEAVQLLEYVVTIRETMLAENHPSRLASQHELAIAYQANGQIEEAVQLLEYVIAVKATMLAENHPSRLASQHELALAYQANGQIEEAVQLLERVVTIRETILAENHPSRLASQHELALVYQANGQIEEAVQLLERV</sequence>
<accession>A0A8H4X027</accession>
<feature type="domain" description="Nucleoside phosphorylase" evidence="2">
    <location>
        <begin position="18"/>
        <end position="309"/>
    </location>
</feature>
<dbReference type="GO" id="GO:0043531">
    <property type="term" value="F:ADP binding"/>
    <property type="evidence" value="ECO:0007669"/>
    <property type="project" value="InterPro"/>
</dbReference>
<dbReference type="SUPFAM" id="SSF48452">
    <property type="entry name" value="TPR-like"/>
    <property type="match status" value="1"/>
</dbReference>
<dbReference type="SUPFAM" id="SSF52540">
    <property type="entry name" value="P-loop containing nucleoside triphosphate hydrolases"/>
    <property type="match status" value="1"/>
</dbReference>